<keyword evidence="2" id="KW-1185">Reference proteome</keyword>
<accession>A0A2B7X687</accession>
<protein>
    <submittedName>
        <fullName evidence="1">Uncharacterized protein</fullName>
    </submittedName>
</protein>
<dbReference type="Proteomes" id="UP000224080">
    <property type="component" value="Unassembled WGS sequence"/>
</dbReference>
<proteinExistence type="predicted"/>
<name>A0A2B7X687_9EURO</name>
<organism evidence="1 2">
    <name type="scientific">Blastomyces parvus</name>
    <dbReference type="NCBI Taxonomy" id="2060905"/>
    <lineage>
        <taxon>Eukaryota</taxon>
        <taxon>Fungi</taxon>
        <taxon>Dikarya</taxon>
        <taxon>Ascomycota</taxon>
        <taxon>Pezizomycotina</taxon>
        <taxon>Eurotiomycetes</taxon>
        <taxon>Eurotiomycetidae</taxon>
        <taxon>Onygenales</taxon>
        <taxon>Ajellomycetaceae</taxon>
        <taxon>Blastomyces</taxon>
    </lineage>
</organism>
<dbReference type="EMBL" id="PDNC01000040">
    <property type="protein sequence ID" value="PGH04281.1"/>
    <property type="molecule type" value="Genomic_DNA"/>
</dbReference>
<evidence type="ECO:0000313" key="1">
    <source>
        <dbReference type="EMBL" id="PGH04281.1"/>
    </source>
</evidence>
<comment type="caution">
    <text evidence="1">The sequence shown here is derived from an EMBL/GenBank/DDBJ whole genome shotgun (WGS) entry which is preliminary data.</text>
</comment>
<gene>
    <name evidence="1" type="ORF">GX51_03626</name>
</gene>
<evidence type="ECO:0000313" key="2">
    <source>
        <dbReference type="Proteomes" id="UP000224080"/>
    </source>
</evidence>
<sequence>MSSNIVHYGAESPSQRRRCSSFVDILQQTSGYLGPSEEVLRNIRSGGLTKDHHNETLDANTPDTKAARCLCPQKESRLNCLSRQPVAGRSVLSMRSGRRALETSGVGRDWVSLPRCRNGKFTCSELVIRIVM</sequence>
<dbReference type="AlphaFoldDB" id="A0A2B7X687"/>
<reference evidence="1 2" key="1">
    <citation type="submission" date="2017-10" db="EMBL/GenBank/DDBJ databases">
        <title>Comparative genomics in systemic dimorphic fungi from Ajellomycetaceae.</title>
        <authorList>
            <person name="Munoz J.F."/>
            <person name="Mcewen J.G."/>
            <person name="Clay O.K."/>
            <person name="Cuomo C.A."/>
        </authorList>
    </citation>
    <scope>NUCLEOTIDE SEQUENCE [LARGE SCALE GENOMIC DNA]</scope>
    <source>
        <strain evidence="1 2">UAMH130</strain>
    </source>
</reference>